<dbReference type="GO" id="GO:0016020">
    <property type="term" value="C:membrane"/>
    <property type="evidence" value="ECO:0007669"/>
    <property type="project" value="InterPro"/>
</dbReference>
<dbReference type="Pfam" id="PF07730">
    <property type="entry name" value="HisKA_3"/>
    <property type="match status" value="1"/>
</dbReference>
<evidence type="ECO:0000313" key="6">
    <source>
        <dbReference type="EMBL" id="BBX07343.1"/>
    </source>
</evidence>
<dbReference type="InterPro" id="IPR029016">
    <property type="entry name" value="GAF-like_dom_sf"/>
</dbReference>
<dbReference type="PANTHER" id="PTHR24421">
    <property type="entry name" value="NITRATE/NITRITE SENSOR PROTEIN NARX-RELATED"/>
    <property type="match status" value="1"/>
</dbReference>
<dbReference type="EMBL" id="AP022561">
    <property type="protein sequence ID" value="BBX07343.1"/>
    <property type="molecule type" value="Genomic_DNA"/>
</dbReference>
<dbReference type="InterPro" id="IPR003018">
    <property type="entry name" value="GAF"/>
</dbReference>
<name>A0AAD1HN72_9MYCO</name>
<dbReference type="Pfam" id="PF02518">
    <property type="entry name" value="HATPase_c"/>
    <property type="match status" value="1"/>
</dbReference>
<dbReference type="PANTHER" id="PTHR24421:SF56">
    <property type="entry name" value="OXYGEN SENSOR HISTIDINE KINASE RESPONSE REGULATOR DOST"/>
    <property type="match status" value="1"/>
</dbReference>
<dbReference type="GO" id="GO:0000155">
    <property type="term" value="F:phosphorelay sensor kinase activity"/>
    <property type="evidence" value="ECO:0007669"/>
    <property type="project" value="InterPro"/>
</dbReference>
<feature type="domain" description="GAF" evidence="4">
    <location>
        <begin position="221"/>
        <end position="370"/>
    </location>
</feature>
<evidence type="ECO:0000259" key="5">
    <source>
        <dbReference type="SMART" id="SM00387"/>
    </source>
</evidence>
<evidence type="ECO:0000313" key="7">
    <source>
        <dbReference type="Proteomes" id="UP000467327"/>
    </source>
</evidence>
<keyword evidence="1" id="KW-0808">Transferase</keyword>
<dbReference type="Pfam" id="PF13185">
    <property type="entry name" value="GAF_2"/>
    <property type="match status" value="2"/>
</dbReference>
<dbReference type="Gene3D" id="1.20.5.1930">
    <property type="match status" value="1"/>
</dbReference>
<dbReference type="Proteomes" id="UP000467327">
    <property type="component" value="Chromosome"/>
</dbReference>
<dbReference type="Gene3D" id="3.30.565.10">
    <property type="entry name" value="Histidine kinase-like ATPase, C-terminal domain"/>
    <property type="match status" value="1"/>
</dbReference>
<dbReference type="KEGG" id="maic:MAIC_21460"/>
<keyword evidence="7" id="KW-1185">Reference proteome</keyword>
<sequence length="571" mass="61132">MISEGRPGAQFGRERSGDVRRIHDQLDELAADRDQMGLLLQLAIEISSDLELEPTLHRIISAALTLTGARYGAIGVWGPDGLLTSFVHDGMDERTVDRIGHLPVGKGLLGALRERTDLLRLDDLTQHSASAGFPDGHPPMRAFLGIPIRIRDDKAFGSLYVADDRPGRTFSESDEVTGRALASVAAVAIDNAQLFDATRIAALWTSASREITAAVLSDGQPFLRPLQLIAARACELTEAEQAIVLFPDDADQPDDEVDTLVVSAAVGRYADDVLGQRVAVDGSTSGSVFRSGEPVITETFRKPIQSFTDIGERPAIVVPLWADGHSLGVLVVARNVNAPRFGAKDLDLVRDFAGHAAIALTIARARRYTAELALLTDRERIAHDLHDQVIQRVFAVGLDLQGVIARVRDPELTQRLSRSVDELQAVITEIRSTIFNLQHPVDSTGGLAAHIHNVFEQLTNNRDVAATLNLSGPLSIVSPDLAAHAEAVVTEALSNAVRHSGAEEISVSVAVGDDLTIVVTDNGCGIPADNRRSSGLRNLARRAESAGGVFTVSEGDAGGTKLVWKAPLTAE</sequence>
<dbReference type="Gene3D" id="3.30.450.40">
    <property type="match status" value="2"/>
</dbReference>
<keyword evidence="2" id="KW-0418">Kinase</keyword>
<dbReference type="AlphaFoldDB" id="A0AAD1HN72"/>
<gene>
    <name evidence="6" type="ORF">MAIC_21460</name>
</gene>
<dbReference type="SUPFAM" id="SSF55874">
    <property type="entry name" value="ATPase domain of HSP90 chaperone/DNA topoisomerase II/histidine kinase"/>
    <property type="match status" value="1"/>
</dbReference>
<accession>A0AAD1HN72</accession>
<dbReference type="SMART" id="SM00387">
    <property type="entry name" value="HATPase_c"/>
    <property type="match status" value="1"/>
</dbReference>
<evidence type="ECO:0000256" key="3">
    <source>
        <dbReference type="ARBA" id="ARBA00023012"/>
    </source>
</evidence>
<dbReference type="CDD" id="cd16917">
    <property type="entry name" value="HATPase_UhpB-NarQ-NarX-like"/>
    <property type="match status" value="1"/>
</dbReference>
<dbReference type="GO" id="GO:0046983">
    <property type="term" value="F:protein dimerization activity"/>
    <property type="evidence" value="ECO:0007669"/>
    <property type="project" value="InterPro"/>
</dbReference>
<organism evidence="6 7">
    <name type="scientific">Mycolicibacterium aichiense</name>
    <dbReference type="NCBI Taxonomy" id="1799"/>
    <lineage>
        <taxon>Bacteria</taxon>
        <taxon>Bacillati</taxon>
        <taxon>Actinomycetota</taxon>
        <taxon>Actinomycetes</taxon>
        <taxon>Mycobacteriales</taxon>
        <taxon>Mycobacteriaceae</taxon>
        <taxon>Mycolicibacterium</taxon>
    </lineage>
</organism>
<reference evidence="6 7" key="1">
    <citation type="journal article" date="2019" name="Emerg. Microbes Infect.">
        <title>Comprehensive subspecies identification of 175 nontuberculous mycobacteria species based on 7547 genomic profiles.</title>
        <authorList>
            <person name="Matsumoto Y."/>
            <person name="Kinjo T."/>
            <person name="Motooka D."/>
            <person name="Nabeya D."/>
            <person name="Jung N."/>
            <person name="Uechi K."/>
            <person name="Horii T."/>
            <person name="Iida T."/>
            <person name="Fujita J."/>
            <person name="Nakamura S."/>
        </authorList>
    </citation>
    <scope>NUCLEOTIDE SEQUENCE [LARGE SCALE GENOMIC DNA]</scope>
    <source>
        <strain evidence="6 7">JCM 6376</strain>
    </source>
</reference>
<proteinExistence type="predicted"/>
<dbReference type="InterPro" id="IPR036890">
    <property type="entry name" value="HATPase_C_sf"/>
</dbReference>
<evidence type="ECO:0000256" key="2">
    <source>
        <dbReference type="ARBA" id="ARBA00022777"/>
    </source>
</evidence>
<dbReference type="InterPro" id="IPR011712">
    <property type="entry name" value="Sig_transdc_His_kin_sub3_dim/P"/>
</dbReference>
<protein>
    <submittedName>
        <fullName evidence="6">Diguanylate cyclase</fullName>
    </submittedName>
</protein>
<dbReference type="InterPro" id="IPR003594">
    <property type="entry name" value="HATPase_dom"/>
</dbReference>
<keyword evidence="3" id="KW-0902">Two-component regulatory system</keyword>
<dbReference type="InterPro" id="IPR050482">
    <property type="entry name" value="Sensor_HK_TwoCompSys"/>
</dbReference>
<dbReference type="SMART" id="SM00065">
    <property type="entry name" value="GAF"/>
    <property type="match status" value="2"/>
</dbReference>
<evidence type="ECO:0000259" key="4">
    <source>
        <dbReference type="SMART" id="SM00065"/>
    </source>
</evidence>
<dbReference type="SUPFAM" id="SSF55781">
    <property type="entry name" value="GAF domain-like"/>
    <property type="match status" value="2"/>
</dbReference>
<feature type="domain" description="Histidine kinase/HSP90-like ATPase" evidence="5">
    <location>
        <begin position="480"/>
        <end position="570"/>
    </location>
</feature>
<evidence type="ECO:0000256" key="1">
    <source>
        <dbReference type="ARBA" id="ARBA00022679"/>
    </source>
</evidence>
<feature type="domain" description="GAF" evidence="4">
    <location>
        <begin position="51"/>
        <end position="199"/>
    </location>
</feature>